<comment type="caution">
    <text evidence="2">The sequence shown here is derived from an EMBL/GenBank/DDBJ whole genome shotgun (WGS) entry which is preliminary data.</text>
</comment>
<keyword evidence="1" id="KW-0812">Transmembrane</keyword>
<feature type="transmembrane region" description="Helical" evidence="1">
    <location>
        <begin position="44"/>
        <end position="68"/>
    </location>
</feature>
<keyword evidence="3" id="KW-1185">Reference proteome</keyword>
<accession>W6UNN6</accession>
<dbReference type="KEGG" id="egl:EGR_02289"/>
<gene>
    <name evidence="2" type="ORF">EGR_02289</name>
</gene>
<proteinExistence type="predicted"/>
<evidence type="ECO:0000313" key="3">
    <source>
        <dbReference type="Proteomes" id="UP000019149"/>
    </source>
</evidence>
<feature type="transmembrane region" description="Helical" evidence="1">
    <location>
        <begin position="21"/>
        <end position="38"/>
    </location>
</feature>
<keyword evidence="1" id="KW-1133">Transmembrane helix</keyword>
<dbReference type="GeneID" id="36338004"/>
<evidence type="ECO:0000256" key="1">
    <source>
        <dbReference type="SAM" id="Phobius"/>
    </source>
</evidence>
<organism evidence="2 3">
    <name type="scientific">Echinococcus granulosus</name>
    <name type="common">Hydatid tapeworm</name>
    <dbReference type="NCBI Taxonomy" id="6210"/>
    <lineage>
        <taxon>Eukaryota</taxon>
        <taxon>Metazoa</taxon>
        <taxon>Spiralia</taxon>
        <taxon>Lophotrochozoa</taxon>
        <taxon>Platyhelminthes</taxon>
        <taxon>Cestoda</taxon>
        <taxon>Eucestoda</taxon>
        <taxon>Cyclophyllidea</taxon>
        <taxon>Taeniidae</taxon>
        <taxon>Echinococcus</taxon>
        <taxon>Echinococcus granulosus group</taxon>
    </lineage>
</organism>
<dbReference type="AlphaFoldDB" id="W6UNN6"/>
<reference evidence="2 3" key="1">
    <citation type="journal article" date="2013" name="Nat. Genet.">
        <title>The genome of the hydatid tapeworm Echinococcus granulosus.</title>
        <authorList>
            <person name="Zheng H."/>
            <person name="Zhang W."/>
            <person name="Zhang L."/>
            <person name="Zhang Z."/>
            <person name="Li J."/>
            <person name="Lu G."/>
            <person name="Zhu Y."/>
            <person name="Wang Y."/>
            <person name="Huang Y."/>
            <person name="Liu J."/>
            <person name="Kang H."/>
            <person name="Chen J."/>
            <person name="Wang L."/>
            <person name="Chen A."/>
            <person name="Yu S."/>
            <person name="Gao Z."/>
            <person name="Jin L."/>
            <person name="Gu W."/>
            <person name="Wang Z."/>
            <person name="Zhao L."/>
            <person name="Shi B."/>
            <person name="Wen H."/>
            <person name="Lin R."/>
            <person name="Jones M.K."/>
            <person name="Brejova B."/>
            <person name="Vinar T."/>
            <person name="Zhao G."/>
            <person name="McManus D.P."/>
            <person name="Chen Z."/>
            <person name="Zhou Y."/>
            <person name="Wang S."/>
        </authorList>
    </citation>
    <scope>NUCLEOTIDE SEQUENCE [LARGE SCALE GENOMIC DNA]</scope>
</reference>
<dbReference type="RefSeq" id="XP_024354044.1">
    <property type="nucleotide sequence ID" value="XM_024491538.1"/>
</dbReference>
<protein>
    <submittedName>
        <fullName evidence="2">Uncharacterized protein</fullName>
    </submittedName>
</protein>
<dbReference type="Proteomes" id="UP000019149">
    <property type="component" value="Unassembled WGS sequence"/>
</dbReference>
<dbReference type="CTD" id="36338004"/>
<keyword evidence="1" id="KW-0472">Membrane</keyword>
<evidence type="ECO:0000313" key="2">
    <source>
        <dbReference type="EMBL" id="EUB62848.1"/>
    </source>
</evidence>
<name>W6UNN6_ECHGR</name>
<sequence>MILAQRDESGAADPMARDQELIFNIIAAYFLVLGVVAVPQVIAALMAVAAVAMVWGGVAAVMTIAVVADVVPMEEDVFAVPAVHLAAVVVQAADVVVASKWDAALVSTTADEPVVVAATFRCWQMMNITATYNTSTAVDVSKQINSRILSMSFFV</sequence>
<dbReference type="EMBL" id="APAU02000010">
    <property type="protein sequence ID" value="EUB62848.1"/>
    <property type="molecule type" value="Genomic_DNA"/>
</dbReference>